<gene>
    <name evidence="1" type="ORF">Q8A67_007547</name>
</gene>
<comment type="caution">
    <text evidence="1">The sequence shown here is derived from an EMBL/GenBank/DDBJ whole genome shotgun (WGS) entry which is preliminary data.</text>
</comment>
<reference evidence="1" key="1">
    <citation type="submission" date="2023-08" db="EMBL/GenBank/DDBJ databases">
        <title>Chromosome-level Genome Assembly of mud carp (Cirrhinus molitorella).</title>
        <authorList>
            <person name="Liu H."/>
        </authorList>
    </citation>
    <scope>NUCLEOTIDE SEQUENCE</scope>
    <source>
        <strain evidence="1">Prfri</strain>
        <tissue evidence="1">Muscle</tissue>
    </source>
</reference>
<protein>
    <submittedName>
        <fullName evidence="1">Uncharacterized protein</fullName>
    </submittedName>
</protein>
<name>A0AA88PSU8_9TELE</name>
<dbReference type="AlphaFoldDB" id="A0AA88PSU8"/>
<organism evidence="1 2">
    <name type="scientific">Cirrhinus molitorella</name>
    <name type="common">mud carp</name>
    <dbReference type="NCBI Taxonomy" id="172907"/>
    <lineage>
        <taxon>Eukaryota</taxon>
        <taxon>Metazoa</taxon>
        <taxon>Chordata</taxon>
        <taxon>Craniata</taxon>
        <taxon>Vertebrata</taxon>
        <taxon>Euteleostomi</taxon>
        <taxon>Actinopterygii</taxon>
        <taxon>Neopterygii</taxon>
        <taxon>Teleostei</taxon>
        <taxon>Ostariophysi</taxon>
        <taxon>Cypriniformes</taxon>
        <taxon>Cyprinidae</taxon>
        <taxon>Labeoninae</taxon>
        <taxon>Labeonini</taxon>
        <taxon>Cirrhinus</taxon>
    </lineage>
</organism>
<sequence>MEVIDIWLSVVEISQPLLPKPHLFFSSLDVQEDTEARVRTPQKDYTQHPTPIAPACLVIHNLMLYTTDVTSHRRSAHFKQPSLTLCTPLKCELINTEPQGVFEPHRLDLIAWALCFCTN</sequence>
<dbReference type="EMBL" id="JAUYZG010000007">
    <property type="protein sequence ID" value="KAK2902834.1"/>
    <property type="molecule type" value="Genomic_DNA"/>
</dbReference>
<accession>A0AA88PSU8</accession>
<proteinExistence type="predicted"/>
<dbReference type="Proteomes" id="UP001187343">
    <property type="component" value="Unassembled WGS sequence"/>
</dbReference>
<evidence type="ECO:0000313" key="2">
    <source>
        <dbReference type="Proteomes" id="UP001187343"/>
    </source>
</evidence>
<keyword evidence="2" id="KW-1185">Reference proteome</keyword>
<evidence type="ECO:0000313" key="1">
    <source>
        <dbReference type="EMBL" id="KAK2902834.1"/>
    </source>
</evidence>